<reference evidence="4 5" key="1">
    <citation type="journal article" date="2019" name="Int. J. Syst. Evol. Microbiol.">
        <title>The Global Catalogue of Microorganisms (GCM) 10K type strain sequencing project: providing services to taxonomists for standard genome sequencing and annotation.</title>
        <authorList>
            <consortium name="The Broad Institute Genomics Platform"/>
            <consortium name="The Broad Institute Genome Sequencing Center for Infectious Disease"/>
            <person name="Wu L."/>
            <person name="Ma J."/>
        </authorList>
    </citation>
    <scope>NUCLEOTIDE SEQUENCE [LARGE SCALE GENOMIC DNA]</scope>
    <source>
        <strain evidence="4 5">JCM 6921</strain>
    </source>
</reference>
<dbReference type="InterPro" id="IPR003769">
    <property type="entry name" value="ClpS_core"/>
</dbReference>
<dbReference type="Gene3D" id="3.30.1390.10">
    <property type="match status" value="1"/>
</dbReference>
<feature type="domain" description="Adaptor protein ClpS core" evidence="3">
    <location>
        <begin position="71"/>
        <end position="142"/>
    </location>
</feature>
<proteinExistence type="inferred from homology"/>
<dbReference type="Pfam" id="PF02617">
    <property type="entry name" value="ClpS"/>
    <property type="match status" value="1"/>
</dbReference>
<evidence type="ECO:0000313" key="5">
    <source>
        <dbReference type="Proteomes" id="UP001500058"/>
    </source>
</evidence>
<protein>
    <recommendedName>
        <fullName evidence="1">ATP-dependent Clp protease adapter protein ClpS</fullName>
    </recommendedName>
</protein>
<sequence>MSDDTRRTPTPPAVPVPCPAAGRAAGRGRTAGAVPRPEAACGALASVAPTEPAEITRPESDEAPGAVSEPDVPWVTVVHNDPVNLMSYVTYVFQTYFGYPKEKARKLMLDVHNKGRAIVSSGTREEMERDVQAMHGYGLWATLQQDR</sequence>
<keyword evidence="5" id="KW-1185">Reference proteome</keyword>
<dbReference type="HAMAP" id="MF_00302">
    <property type="entry name" value="ClpS"/>
    <property type="match status" value="1"/>
</dbReference>
<dbReference type="EMBL" id="BAAATJ010000008">
    <property type="protein sequence ID" value="GAA2396551.1"/>
    <property type="molecule type" value="Genomic_DNA"/>
</dbReference>
<feature type="compositionally biased region" description="Pro residues" evidence="2">
    <location>
        <begin position="9"/>
        <end position="18"/>
    </location>
</feature>
<comment type="similarity">
    <text evidence="1">Belongs to the ClpS family.</text>
</comment>
<comment type="subunit">
    <text evidence="1">Binds to the N-terminal domain of the chaperone ClpA.</text>
</comment>
<evidence type="ECO:0000256" key="2">
    <source>
        <dbReference type="SAM" id="MobiDB-lite"/>
    </source>
</evidence>
<name>A0ABN3I7G4_9ACTN</name>
<comment type="caution">
    <text evidence="4">The sequence shown here is derived from an EMBL/GenBank/DDBJ whole genome shotgun (WGS) entry which is preliminary data.</text>
</comment>
<dbReference type="Proteomes" id="UP001500058">
    <property type="component" value="Unassembled WGS sequence"/>
</dbReference>
<accession>A0ABN3I7G4</accession>
<feature type="region of interest" description="Disordered" evidence="2">
    <location>
        <begin position="47"/>
        <end position="69"/>
    </location>
</feature>
<feature type="compositionally biased region" description="Low complexity" evidence="2">
    <location>
        <begin position="19"/>
        <end position="34"/>
    </location>
</feature>
<dbReference type="InterPro" id="IPR014719">
    <property type="entry name" value="Ribosomal_bL12_C/ClpS-like"/>
</dbReference>
<comment type="function">
    <text evidence="1">Involved in the modulation of the specificity of the ClpAP-mediated ATP-dependent protein degradation.</text>
</comment>
<feature type="region of interest" description="Disordered" evidence="2">
    <location>
        <begin position="1"/>
        <end position="34"/>
    </location>
</feature>
<gene>
    <name evidence="1" type="primary">clpS</name>
    <name evidence="4" type="ORF">GCM10010420_22840</name>
</gene>
<dbReference type="SUPFAM" id="SSF54736">
    <property type="entry name" value="ClpS-like"/>
    <property type="match status" value="1"/>
</dbReference>
<evidence type="ECO:0000259" key="3">
    <source>
        <dbReference type="Pfam" id="PF02617"/>
    </source>
</evidence>
<organism evidence="4 5">
    <name type="scientific">Streptomyces glaucosporus</name>
    <dbReference type="NCBI Taxonomy" id="284044"/>
    <lineage>
        <taxon>Bacteria</taxon>
        <taxon>Bacillati</taxon>
        <taxon>Actinomycetota</taxon>
        <taxon>Actinomycetes</taxon>
        <taxon>Kitasatosporales</taxon>
        <taxon>Streptomycetaceae</taxon>
        <taxon>Streptomyces</taxon>
    </lineage>
</organism>
<dbReference type="InterPro" id="IPR022935">
    <property type="entry name" value="ClpS"/>
</dbReference>
<evidence type="ECO:0000313" key="4">
    <source>
        <dbReference type="EMBL" id="GAA2396551.1"/>
    </source>
</evidence>
<evidence type="ECO:0000256" key="1">
    <source>
        <dbReference type="HAMAP-Rule" id="MF_00302"/>
    </source>
</evidence>
<dbReference type="NCBIfam" id="NF000668">
    <property type="entry name" value="PRK00033.1-1"/>
    <property type="match status" value="1"/>
</dbReference>